<accession>A0A542CZ41</accession>
<evidence type="ECO:0000256" key="3">
    <source>
        <dbReference type="ARBA" id="ARBA00022598"/>
    </source>
</evidence>
<comment type="subcellular location">
    <subcellularLocation>
        <location evidence="1 8">Cytoplasm</location>
    </subcellularLocation>
</comment>
<dbReference type="NCBIfam" id="NF007942">
    <property type="entry name" value="PRK10660.1"/>
    <property type="match status" value="1"/>
</dbReference>
<evidence type="ECO:0000256" key="1">
    <source>
        <dbReference type="ARBA" id="ARBA00004496"/>
    </source>
</evidence>
<evidence type="ECO:0000256" key="4">
    <source>
        <dbReference type="ARBA" id="ARBA00022694"/>
    </source>
</evidence>
<evidence type="ECO:0000259" key="9">
    <source>
        <dbReference type="SMART" id="SM00977"/>
    </source>
</evidence>
<proteinExistence type="inferred from homology"/>
<keyword evidence="4 8" id="KW-0819">tRNA processing</keyword>
<feature type="binding site" evidence="8">
    <location>
        <begin position="43"/>
        <end position="48"/>
    </location>
    <ligand>
        <name>ATP</name>
        <dbReference type="ChEBI" id="CHEBI:30616"/>
    </ligand>
</feature>
<keyword evidence="5 8" id="KW-0547">Nucleotide-binding</keyword>
<dbReference type="InterPro" id="IPR011063">
    <property type="entry name" value="TilS/TtcA_N"/>
</dbReference>
<comment type="domain">
    <text evidence="8">The N-terminal region contains the highly conserved SGGXDS motif, predicted to be a P-loop motif involved in ATP binding.</text>
</comment>
<dbReference type="PANTHER" id="PTHR43033">
    <property type="entry name" value="TRNA(ILE)-LYSIDINE SYNTHASE-RELATED"/>
    <property type="match status" value="1"/>
</dbReference>
<dbReference type="NCBIfam" id="TIGR02433">
    <property type="entry name" value="lysidine_TilS_C"/>
    <property type="match status" value="1"/>
</dbReference>
<dbReference type="Pfam" id="PF01171">
    <property type="entry name" value="ATP_bind_3"/>
    <property type="match status" value="1"/>
</dbReference>
<name>A0A542CZ41_SERFO</name>
<dbReference type="GO" id="GO:0005737">
    <property type="term" value="C:cytoplasm"/>
    <property type="evidence" value="ECO:0007669"/>
    <property type="project" value="UniProtKB-SubCell"/>
</dbReference>
<dbReference type="Pfam" id="PF11734">
    <property type="entry name" value="TilS_C"/>
    <property type="match status" value="1"/>
</dbReference>
<dbReference type="GO" id="GO:0005524">
    <property type="term" value="F:ATP binding"/>
    <property type="evidence" value="ECO:0007669"/>
    <property type="project" value="UniProtKB-UniRule"/>
</dbReference>
<dbReference type="InterPro" id="IPR014729">
    <property type="entry name" value="Rossmann-like_a/b/a_fold"/>
</dbReference>
<evidence type="ECO:0000256" key="7">
    <source>
        <dbReference type="ARBA" id="ARBA00048539"/>
    </source>
</evidence>
<dbReference type="EMBL" id="VISQ01000001">
    <property type="protein sequence ID" value="TVZ70583.1"/>
    <property type="molecule type" value="Genomic_DNA"/>
</dbReference>
<dbReference type="InterPro" id="IPR012796">
    <property type="entry name" value="Lysidine-tRNA-synth_C"/>
</dbReference>
<evidence type="ECO:0000256" key="8">
    <source>
        <dbReference type="HAMAP-Rule" id="MF_01161"/>
    </source>
</evidence>
<dbReference type="SUPFAM" id="SSF56037">
    <property type="entry name" value="PheT/TilS domain"/>
    <property type="match status" value="1"/>
</dbReference>
<dbReference type="GO" id="GO:0032267">
    <property type="term" value="F:tRNA(Ile)-lysidine synthase activity"/>
    <property type="evidence" value="ECO:0007669"/>
    <property type="project" value="UniProtKB-EC"/>
</dbReference>
<reference evidence="10" key="2">
    <citation type="submission" date="2019-08" db="EMBL/GenBank/DDBJ databases">
        <title>Investigation of anaerobic lignin degradation for improved lignocellulosic biofuels.</title>
        <authorList>
            <person name="Deangelis K.PhD."/>
        </authorList>
    </citation>
    <scope>NUCLEOTIDE SEQUENCE [LARGE SCALE GENOMIC DNA]</scope>
    <source>
        <strain evidence="10">128R</strain>
    </source>
</reference>
<comment type="catalytic activity">
    <reaction evidence="7 8">
        <text>cytidine(34) in tRNA(Ile2) + L-lysine + ATP = lysidine(34) in tRNA(Ile2) + AMP + diphosphate + H(+)</text>
        <dbReference type="Rhea" id="RHEA:43744"/>
        <dbReference type="Rhea" id="RHEA-COMP:10625"/>
        <dbReference type="Rhea" id="RHEA-COMP:10670"/>
        <dbReference type="ChEBI" id="CHEBI:15378"/>
        <dbReference type="ChEBI" id="CHEBI:30616"/>
        <dbReference type="ChEBI" id="CHEBI:32551"/>
        <dbReference type="ChEBI" id="CHEBI:33019"/>
        <dbReference type="ChEBI" id="CHEBI:82748"/>
        <dbReference type="ChEBI" id="CHEBI:83665"/>
        <dbReference type="ChEBI" id="CHEBI:456215"/>
        <dbReference type="EC" id="6.3.4.19"/>
    </reaction>
</comment>
<dbReference type="EC" id="6.3.4.19" evidence="8"/>
<comment type="caution">
    <text evidence="10">The sequence shown here is derived from an EMBL/GenBank/DDBJ whole genome shotgun (WGS) entry which is preliminary data.</text>
</comment>
<organism evidence="10">
    <name type="scientific">Serratia fonticola</name>
    <dbReference type="NCBI Taxonomy" id="47917"/>
    <lineage>
        <taxon>Bacteria</taxon>
        <taxon>Pseudomonadati</taxon>
        <taxon>Pseudomonadota</taxon>
        <taxon>Gammaproteobacteria</taxon>
        <taxon>Enterobacterales</taxon>
        <taxon>Yersiniaceae</taxon>
        <taxon>Serratia</taxon>
    </lineage>
</organism>
<dbReference type="NCBIfam" id="TIGR02432">
    <property type="entry name" value="lysidine_TilS_N"/>
    <property type="match status" value="1"/>
</dbReference>
<dbReference type="HAMAP" id="MF_01161">
    <property type="entry name" value="tRNA_Ile_lys_synt"/>
    <property type="match status" value="1"/>
</dbReference>
<comment type="function">
    <text evidence="8">Ligates lysine onto the cytidine present at position 34 of the AUA codon-specific tRNA(Ile) that contains the anticodon CAU, in an ATP-dependent manner. Cytidine is converted to lysidine, thus changing the amino acid specificity of the tRNA from methionine to isoleucine.</text>
</comment>
<protein>
    <recommendedName>
        <fullName evidence="8">tRNA(Ile)-lysidine synthase</fullName>
        <ecNumber evidence="8">6.3.4.19</ecNumber>
    </recommendedName>
    <alternativeName>
        <fullName evidence="8">tRNA(Ile)-2-lysyl-cytidine synthase</fullName>
    </alternativeName>
    <alternativeName>
        <fullName evidence="8">tRNA(Ile)-lysidine synthetase</fullName>
    </alternativeName>
</protein>
<evidence type="ECO:0000256" key="2">
    <source>
        <dbReference type="ARBA" id="ARBA00022490"/>
    </source>
</evidence>
<dbReference type="CDD" id="cd01992">
    <property type="entry name" value="TilS_N"/>
    <property type="match status" value="1"/>
</dbReference>
<keyword evidence="3 8" id="KW-0436">Ligase</keyword>
<dbReference type="Pfam" id="PF09179">
    <property type="entry name" value="TilS"/>
    <property type="match status" value="1"/>
</dbReference>
<dbReference type="Gene3D" id="1.20.59.20">
    <property type="match status" value="1"/>
</dbReference>
<dbReference type="AlphaFoldDB" id="A0A542CZ41"/>
<evidence type="ECO:0000256" key="5">
    <source>
        <dbReference type="ARBA" id="ARBA00022741"/>
    </source>
</evidence>
<dbReference type="SUPFAM" id="SSF52402">
    <property type="entry name" value="Adenine nucleotide alpha hydrolases-like"/>
    <property type="match status" value="1"/>
</dbReference>
<feature type="domain" description="Lysidine-tRNA(Ile) synthetase C-terminal" evidence="9">
    <location>
        <begin position="379"/>
        <end position="451"/>
    </location>
</feature>
<dbReference type="PANTHER" id="PTHR43033:SF1">
    <property type="entry name" value="TRNA(ILE)-LYSIDINE SYNTHASE-RELATED"/>
    <property type="match status" value="1"/>
</dbReference>
<gene>
    <name evidence="8" type="primary">tilS</name>
    <name evidence="10" type="ORF">FHU10_3163</name>
</gene>
<dbReference type="InterPro" id="IPR012795">
    <property type="entry name" value="tRNA_Ile_lys_synt_N"/>
</dbReference>
<evidence type="ECO:0000313" key="10">
    <source>
        <dbReference type="EMBL" id="TVZ70583.1"/>
    </source>
</evidence>
<keyword evidence="2 8" id="KW-0963">Cytoplasm</keyword>
<dbReference type="SUPFAM" id="SSF82829">
    <property type="entry name" value="MesJ substrate recognition domain-like"/>
    <property type="match status" value="1"/>
</dbReference>
<sequence>MAVGWLTCCYVDYLLAQSMKTNHLLTQITDLLGAKRQLLVAFSGGLDSTVLLHLLVLLRQQQPDMTLRAVHVHHGLSRLADSWVAHCQQQCEHWQIPLVVQYVQLDGRPGGIEAAARAARYAAFTKTLKAEETLLTAQHLDDQCETFLLALKRGSGPAGLAAMAAQTHLGNNRLLRPLLGSSRQQLEEHAHQHQLHWIEDDSNQDPRFDRNFLRLNVLPLLSARWPHFAAATARSASLCAEQEQLLDELLAEQLTQLLDPSNALDIAGLQACSSARRYALLRRWIALLGGTMPARSGLQRLWHEVALSKDDAEPQLQLGDYQIRRFRQRLYLLPLMDDLSEIRLPWYRERILPLPDGLGVLSMGDGAFLVRAPCEHEQVSVRFSAKGRVRIVGRAGSRPIKKLWQELGIPPWQRERIPLVYYDDCLIAAVGVFVTEHGQVSAGGQVWRLGWKKNNNNLREEQE</sequence>
<dbReference type="Gene3D" id="3.40.50.620">
    <property type="entry name" value="HUPs"/>
    <property type="match status" value="1"/>
</dbReference>
<dbReference type="InterPro" id="IPR012094">
    <property type="entry name" value="tRNA_Ile_lys_synt"/>
</dbReference>
<reference evidence="10" key="1">
    <citation type="submission" date="2019-06" db="EMBL/GenBank/DDBJ databases">
        <authorList>
            <person name="Deangelis K."/>
            <person name="Huntemann M."/>
            <person name="Clum A."/>
            <person name="Pillay M."/>
            <person name="Palaniappan K."/>
            <person name="Varghese N."/>
            <person name="Mikhailova N."/>
            <person name="Stamatis D."/>
            <person name="Reddy T."/>
            <person name="Daum C."/>
            <person name="Shapiro N."/>
            <person name="Ivanova N."/>
            <person name="Kyrpides N."/>
            <person name="Woyke T."/>
        </authorList>
    </citation>
    <scope>NUCLEOTIDE SEQUENCE [LARGE SCALE GENOMIC DNA]</scope>
    <source>
        <strain evidence="10">128R</strain>
    </source>
</reference>
<comment type="similarity">
    <text evidence="8">Belongs to the tRNA(Ile)-lysidine synthase family.</text>
</comment>
<dbReference type="InterPro" id="IPR015262">
    <property type="entry name" value="tRNA_Ile_lys_synt_subst-bd"/>
</dbReference>
<dbReference type="SMART" id="SM00977">
    <property type="entry name" value="TilS_C"/>
    <property type="match status" value="1"/>
</dbReference>
<dbReference type="GO" id="GO:0006400">
    <property type="term" value="P:tRNA modification"/>
    <property type="evidence" value="ECO:0007669"/>
    <property type="project" value="UniProtKB-UniRule"/>
</dbReference>
<evidence type="ECO:0000256" key="6">
    <source>
        <dbReference type="ARBA" id="ARBA00022840"/>
    </source>
</evidence>
<keyword evidence="6 8" id="KW-0067">ATP-binding</keyword>